<dbReference type="Gene3D" id="4.10.240.10">
    <property type="entry name" value="Zn(2)-C6 fungal-type DNA-binding domain"/>
    <property type="match status" value="1"/>
</dbReference>
<dbReference type="InterPro" id="IPR053175">
    <property type="entry name" value="DHMBA_Reg_Transcription_Factor"/>
</dbReference>
<dbReference type="AlphaFoldDB" id="A0A0B7KJ71"/>
<keyword evidence="1" id="KW-0539">Nucleus</keyword>
<dbReference type="EMBL" id="CDPU01000045">
    <property type="protein sequence ID" value="CEO54726.1"/>
    <property type="molecule type" value="Genomic_DNA"/>
</dbReference>
<dbReference type="InterPro" id="IPR036864">
    <property type="entry name" value="Zn2-C6_fun-type_DNA-bd_sf"/>
</dbReference>
<dbReference type="PANTHER" id="PTHR38791:SF5">
    <property type="entry name" value="TRANSCRIPTION FACTOR DBAG-RELATED"/>
    <property type="match status" value="1"/>
</dbReference>
<evidence type="ECO:0000313" key="4">
    <source>
        <dbReference type="EMBL" id="CEO54726.1"/>
    </source>
</evidence>
<dbReference type="PROSITE" id="PS00463">
    <property type="entry name" value="ZN2_CY6_FUNGAL_1"/>
    <property type="match status" value="1"/>
</dbReference>
<name>A0A0B7KJ71_BIOOC</name>
<feature type="compositionally biased region" description="Low complexity" evidence="2">
    <location>
        <begin position="96"/>
        <end position="108"/>
    </location>
</feature>
<organism evidence="4">
    <name type="scientific">Bionectria ochroleuca</name>
    <name type="common">Gliocladium roseum</name>
    <dbReference type="NCBI Taxonomy" id="29856"/>
    <lineage>
        <taxon>Eukaryota</taxon>
        <taxon>Fungi</taxon>
        <taxon>Dikarya</taxon>
        <taxon>Ascomycota</taxon>
        <taxon>Pezizomycotina</taxon>
        <taxon>Sordariomycetes</taxon>
        <taxon>Hypocreomycetidae</taxon>
        <taxon>Hypocreales</taxon>
        <taxon>Bionectriaceae</taxon>
        <taxon>Clonostachys</taxon>
    </lineage>
</organism>
<dbReference type="SMART" id="SM00066">
    <property type="entry name" value="GAL4"/>
    <property type="match status" value="1"/>
</dbReference>
<evidence type="ECO:0000256" key="1">
    <source>
        <dbReference type="ARBA" id="ARBA00023242"/>
    </source>
</evidence>
<dbReference type="InterPro" id="IPR001138">
    <property type="entry name" value="Zn2Cys6_DnaBD"/>
</dbReference>
<dbReference type="Pfam" id="PF00172">
    <property type="entry name" value="Zn_clus"/>
    <property type="match status" value="1"/>
</dbReference>
<sequence length="546" mass="59792">MVYCGKASQGCQSCRTRRIKCDKLRPDCSQCVRVGKKCPGYRDQLSLMFRDESSKVIQKAHAQWGVDDVPEASGSAPAEPTLSKPPASTLPHDQISAASTLPSPPSSHAGFSTDLAPYLHGGVHPSIGESYEDQGFRFYINRYLIGHPDEPRTAAELSMGGWHWDPALRDIFTAVGLAGLSNLKGDLELMSTARRQYGSALRTAGQLIQSKQQPSVDVTSRLVVLLALFELVKGTELSAGTVYAHVAGGAALIRSWFPMQQAQCGGVRPLLQLCYSTFITAYETGMDLPPMFLDWVAFARQAMTPEDEPAAELGLLVAQFVELSSCIRFRSPSLQGAARKDALQKLERLDSRLATWEESLDGQWLFSTEDGSHFHPAAIFRGEYHRYSDMWIAAMWNYYRWARILINQAIFEIIKGSPSIATSSKVPGAPSPLQIIQRLSKDLFASTPSHWRHPLLGEKGNLSVRQIQPGGGAGSAAIPILLFHLKGAACAPGVSIEDLDWTYAIMECIWGDMGMLNAKGTMNELMMHRDRLQSFNPASSASSSIG</sequence>
<evidence type="ECO:0000256" key="2">
    <source>
        <dbReference type="SAM" id="MobiDB-lite"/>
    </source>
</evidence>
<dbReference type="SUPFAM" id="SSF57701">
    <property type="entry name" value="Zn2/Cys6 DNA-binding domain"/>
    <property type="match status" value="1"/>
</dbReference>
<protein>
    <recommendedName>
        <fullName evidence="3">Zn(2)-C6 fungal-type domain-containing protein</fullName>
    </recommendedName>
</protein>
<feature type="domain" description="Zn(2)-C6 fungal-type" evidence="3">
    <location>
        <begin position="10"/>
        <end position="38"/>
    </location>
</feature>
<dbReference type="GO" id="GO:0000981">
    <property type="term" value="F:DNA-binding transcription factor activity, RNA polymerase II-specific"/>
    <property type="evidence" value="ECO:0007669"/>
    <property type="project" value="InterPro"/>
</dbReference>
<feature type="region of interest" description="Disordered" evidence="2">
    <location>
        <begin position="67"/>
        <end position="108"/>
    </location>
</feature>
<evidence type="ECO:0000259" key="3">
    <source>
        <dbReference type="PROSITE" id="PS50048"/>
    </source>
</evidence>
<dbReference type="GO" id="GO:0008270">
    <property type="term" value="F:zinc ion binding"/>
    <property type="evidence" value="ECO:0007669"/>
    <property type="project" value="InterPro"/>
</dbReference>
<proteinExistence type="predicted"/>
<gene>
    <name evidence="4" type="ORF">BN869_000010784_1</name>
</gene>
<dbReference type="PANTHER" id="PTHR38791">
    <property type="entry name" value="ZN(II)2CYS6 TRANSCRIPTION FACTOR (EUROFUNG)-RELATED-RELATED"/>
    <property type="match status" value="1"/>
</dbReference>
<dbReference type="PROSITE" id="PS50048">
    <property type="entry name" value="ZN2_CY6_FUNGAL_2"/>
    <property type="match status" value="1"/>
</dbReference>
<accession>A0A0B7KJ71</accession>
<reference evidence="4" key="1">
    <citation type="submission" date="2015-01" db="EMBL/GenBank/DDBJ databases">
        <authorList>
            <person name="Durling Mikael"/>
        </authorList>
    </citation>
    <scope>NUCLEOTIDE SEQUENCE</scope>
</reference>
<dbReference type="CDD" id="cd00067">
    <property type="entry name" value="GAL4"/>
    <property type="match status" value="1"/>
</dbReference>